<keyword evidence="2" id="KW-0233">DNA recombination</keyword>
<dbReference type="InterPro" id="IPR011109">
    <property type="entry name" value="DNA_bind_recombinase_dom"/>
</dbReference>
<dbReference type="RefSeq" id="WP_151682602.1">
    <property type="nucleotide sequence ID" value="NZ_CP099967.1"/>
</dbReference>
<evidence type="ECO:0000256" key="1">
    <source>
        <dbReference type="ARBA" id="ARBA00023125"/>
    </source>
</evidence>
<dbReference type="Gene3D" id="3.90.1750.20">
    <property type="entry name" value="Putative Large Serine Recombinase, Chain B, Domain 2"/>
    <property type="match status" value="1"/>
</dbReference>
<dbReference type="SMART" id="SM00857">
    <property type="entry name" value="Resolvase"/>
    <property type="match status" value="1"/>
</dbReference>
<organism evidence="4 5">
    <name type="scientific">Brucella pseudintermedia</name>
    <dbReference type="NCBI Taxonomy" id="370111"/>
    <lineage>
        <taxon>Bacteria</taxon>
        <taxon>Pseudomonadati</taxon>
        <taxon>Pseudomonadota</taxon>
        <taxon>Alphaproteobacteria</taxon>
        <taxon>Hyphomicrobiales</taxon>
        <taxon>Brucellaceae</taxon>
        <taxon>Brucella/Ochrobactrum group</taxon>
        <taxon>Brucella</taxon>
    </lineage>
</organism>
<gene>
    <name evidence="4" type="ORF">NIK97_00405</name>
</gene>
<feature type="domain" description="Resolvase/invertase-type recombinase catalytic" evidence="3">
    <location>
        <begin position="8"/>
        <end position="176"/>
    </location>
</feature>
<keyword evidence="1" id="KW-0238">DNA-binding</keyword>
<reference evidence="4" key="1">
    <citation type="submission" date="2022-06" db="EMBL/GenBank/DDBJ databases">
        <title>Complete Genome Sequence of Deoxynivalenol-bioadsorption Ochrobactrum pseudintermedium ASAG-D25.</title>
        <authorList>
            <person name="Wang N."/>
        </authorList>
    </citation>
    <scope>NUCLEOTIDE SEQUENCE</scope>
    <source>
        <strain evidence="4">ASAG-D25</strain>
    </source>
</reference>
<dbReference type="InterPro" id="IPR006119">
    <property type="entry name" value="Resolv_N"/>
</dbReference>
<sequence length="281" mass="32075">MQQSQRLAYSYIRMSTEKQNKGDSLRRQLVWSESFSQRHNLALQDVTAFADIGVSAWKGLNRSKGKLGAFIDLVNNGNIPSNSYLLVENLDRLSRMTPLEALDLFKEILKTGITVVAKSEYGDEEIYTWKSLNADANQLMSTITTMLRANRESERKSQIIKDAFARKRELSRQGVKTNQVPPTWITAKKIGRGIFEYELNEKAEIVREIFEMSANGIGFHIIAREMNQRGVPTLKPGKKGWWYSGVAFIVRNRSAIGEYQAYEQVDGERIPRGDPIPDYYP</sequence>
<evidence type="ECO:0000259" key="3">
    <source>
        <dbReference type="SMART" id="SM00857"/>
    </source>
</evidence>
<accession>A0ABY5UAA0</accession>
<dbReference type="PANTHER" id="PTHR30461">
    <property type="entry name" value="DNA-INVERTASE FROM LAMBDOID PROPHAGE"/>
    <property type="match status" value="1"/>
</dbReference>
<dbReference type="Pfam" id="PF00239">
    <property type="entry name" value="Resolvase"/>
    <property type="match status" value="1"/>
</dbReference>
<dbReference type="Pfam" id="PF07508">
    <property type="entry name" value="Recombinase"/>
    <property type="match status" value="1"/>
</dbReference>
<dbReference type="PANTHER" id="PTHR30461:SF2">
    <property type="entry name" value="SERINE RECOMBINASE PINE-RELATED"/>
    <property type="match status" value="1"/>
</dbReference>
<protein>
    <submittedName>
        <fullName evidence="4">Recombinase family protein</fullName>
    </submittedName>
</protein>
<dbReference type="InterPro" id="IPR036162">
    <property type="entry name" value="Resolvase-like_N_sf"/>
</dbReference>
<evidence type="ECO:0000313" key="4">
    <source>
        <dbReference type="EMBL" id="UWL60273.1"/>
    </source>
</evidence>
<dbReference type="InterPro" id="IPR038109">
    <property type="entry name" value="DNA_bind_recomb_sf"/>
</dbReference>
<proteinExistence type="predicted"/>
<dbReference type="CDD" id="cd00338">
    <property type="entry name" value="Ser_Recombinase"/>
    <property type="match status" value="1"/>
</dbReference>
<evidence type="ECO:0000256" key="2">
    <source>
        <dbReference type="ARBA" id="ARBA00023172"/>
    </source>
</evidence>
<evidence type="ECO:0000313" key="5">
    <source>
        <dbReference type="Proteomes" id="UP001058739"/>
    </source>
</evidence>
<dbReference type="Gene3D" id="3.40.50.1390">
    <property type="entry name" value="Resolvase, N-terminal catalytic domain"/>
    <property type="match status" value="1"/>
</dbReference>
<name>A0ABY5UAA0_9HYPH</name>
<dbReference type="InterPro" id="IPR050639">
    <property type="entry name" value="SSR_resolvase"/>
</dbReference>
<keyword evidence="5" id="KW-1185">Reference proteome</keyword>
<dbReference type="EMBL" id="CP099967">
    <property type="protein sequence ID" value="UWL60273.1"/>
    <property type="molecule type" value="Genomic_DNA"/>
</dbReference>
<dbReference type="SUPFAM" id="SSF53041">
    <property type="entry name" value="Resolvase-like"/>
    <property type="match status" value="1"/>
</dbReference>
<dbReference type="Proteomes" id="UP001058739">
    <property type="component" value="Chromosome 01"/>
</dbReference>